<feature type="transmembrane region" description="Helical" evidence="1">
    <location>
        <begin position="52"/>
        <end position="74"/>
    </location>
</feature>
<name>A0A3E0IM14_9STAP</name>
<dbReference type="Proteomes" id="UP000256562">
    <property type="component" value="Unassembled WGS sequence"/>
</dbReference>
<dbReference type="OrthoDB" id="2396314at2"/>
<gene>
    <name evidence="2" type="ORF">DOS83_11220</name>
</gene>
<evidence type="ECO:0000256" key="1">
    <source>
        <dbReference type="SAM" id="Phobius"/>
    </source>
</evidence>
<comment type="caution">
    <text evidence="2">The sequence shown here is derived from an EMBL/GenBank/DDBJ whole genome shotgun (WGS) entry which is preliminary data.</text>
</comment>
<dbReference type="AlphaFoldDB" id="A0A3E0IM14"/>
<sequence>MHKQSFNESIAFITIFGFAVFSFIRAFFWTIEQNRVVSDSEFYMKLHEIMPIWIWGILLMIGSISLMVSAFFLPRHPYNKLCGIFLCCGGFICAIMYFLMTSASIFNAINWLTWVQFAVLTVICGALGFVGGANLYERRK</sequence>
<accession>A0A3E0IM14</accession>
<evidence type="ECO:0000313" key="2">
    <source>
        <dbReference type="EMBL" id="REH91633.1"/>
    </source>
</evidence>
<feature type="transmembrane region" description="Helical" evidence="1">
    <location>
        <begin position="12"/>
        <end position="32"/>
    </location>
</feature>
<keyword evidence="1" id="KW-0472">Membrane</keyword>
<feature type="transmembrane region" description="Helical" evidence="1">
    <location>
        <begin position="111"/>
        <end position="136"/>
    </location>
</feature>
<evidence type="ECO:0000313" key="3">
    <source>
        <dbReference type="Proteomes" id="UP000256562"/>
    </source>
</evidence>
<dbReference type="RefSeq" id="WP_116095069.1">
    <property type="nucleotide sequence ID" value="NZ_QKXQ01000527.1"/>
</dbReference>
<keyword evidence="1" id="KW-1133">Transmembrane helix</keyword>
<proteinExistence type="predicted"/>
<organism evidence="2 3">
    <name type="scientific">Staphylococcus felis</name>
    <dbReference type="NCBI Taxonomy" id="46127"/>
    <lineage>
        <taxon>Bacteria</taxon>
        <taxon>Bacillati</taxon>
        <taxon>Bacillota</taxon>
        <taxon>Bacilli</taxon>
        <taxon>Bacillales</taxon>
        <taxon>Staphylococcaceae</taxon>
        <taxon>Staphylococcus</taxon>
    </lineage>
</organism>
<keyword evidence="1" id="KW-0812">Transmembrane</keyword>
<reference evidence="2 3" key="1">
    <citation type="journal article" date="2018" name="Vet. Microbiol.">
        <title>Characterisation of Staphylococcus felis isolated from cats using whole genome sequencing.</title>
        <authorList>
            <person name="Worthing K."/>
            <person name="Pang S."/>
            <person name="Trott D.J."/>
            <person name="Abraham S."/>
            <person name="Coombs G.W."/>
            <person name="Jordan D."/>
            <person name="McIntyre L."/>
            <person name="Davies M.R."/>
            <person name="Norris J."/>
        </authorList>
    </citation>
    <scope>NUCLEOTIDE SEQUENCE [LARGE SCALE GENOMIC DNA]</scope>
    <source>
        <strain evidence="2 3">F9</strain>
    </source>
</reference>
<dbReference type="EMBL" id="QKXQ01000527">
    <property type="protein sequence ID" value="REH91633.1"/>
    <property type="molecule type" value="Genomic_DNA"/>
</dbReference>
<protein>
    <submittedName>
        <fullName evidence="2">Uncharacterized protein</fullName>
    </submittedName>
</protein>
<feature type="transmembrane region" description="Helical" evidence="1">
    <location>
        <begin position="81"/>
        <end position="99"/>
    </location>
</feature>